<accession>A0A1L9BCD5</accession>
<dbReference type="STRING" id="83449.BON30_12325"/>
<proteinExistence type="predicted"/>
<gene>
    <name evidence="3" type="ORF">BON30_12325</name>
</gene>
<evidence type="ECO:0000313" key="4">
    <source>
        <dbReference type="Proteomes" id="UP000182229"/>
    </source>
</evidence>
<feature type="compositionally biased region" description="Pro residues" evidence="2">
    <location>
        <begin position="135"/>
        <end position="145"/>
    </location>
</feature>
<dbReference type="Pfam" id="PF13432">
    <property type="entry name" value="TPR_16"/>
    <property type="match status" value="1"/>
</dbReference>
<feature type="compositionally biased region" description="Pro residues" evidence="2">
    <location>
        <begin position="196"/>
        <end position="208"/>
    </location>
</feature>
<keyword evidence="4" id="KW-1185">Reference proteome</keyword>
<feature type="compositionally biased region" description="Pro residues" evidence="2">
    <location>
        <begin position="115"/>
        <end position="127"/>
    </location>
</feature>
<feature type="compositionally biased region" description="Polar residues" evidence="2">
    <location>
        <begin position="30"/>
        <end position="39"/>
    </location>
</feature>
<dbReference type="PANTHER" id="PTHR12558:SF13">
    <property type="entry name" value="CELL DIVISION CYCLE PROTEIN 27 HOMOLOG"/>
    <property type="match status" value="1"/>
</dbReference>
<feature type="region of interest" description="Disordered" evidence="2">
    <location>
        <begin position="355"/>
        <end position="374"/>
    </location>
</feature>
<feature type="compositionally biased region" description="Low complexity" evidence="2">
    <location>
        <begin position="355"/>
        <end position="364"/>
    </location>
</feature>
<dbReference type="Proteomes" id="UP000182229">
    <property type="component" value="Unassembled WGS sequence"/>
</dbReference>
<feature type="compositionally biased region" description="Low complexity" evidence="2">
    <location>
        <begin position="81"/>
        <end position="97"/>
    </location>
</feature>
<organism evidence="3 4">
    <name type="scientific">Cystobacter ferrugineus</name>
    <dbReference type="NCBI Taxonomy" id="83449"/>
    <lineage>
        <taxon>Bacteria</taxon>
        <taxon>Pseudomonadati</taxon>
        <taxon>Myxococcota</taxon>
        <taxon>Myxococcia</taxon>
        <taxon>Myxococcales</taxon>
        <taxon>Cystobacterineae</taxon>
        <taxon>Archangiaceae</taxon>
        <taxon>Cystobacter</taxon>
    </lineage>
</organism>
<dbReference type="EMBL" id="MPIN01000003">
    <property type="protein sequence ID" value="OJH39873.1"/>
    <property type="molecule type" value="Genomic_DNA"/>
</dbReference>
<protein>
    <recommendedName>
        <fullName evidence="5">Gliding motility protein</fullName>
    </recommendedName>
</protein>
<dbReference type="InterPro" id="IPR019734">
    <property type="entry name" value="TPR_rpt"/>
</dbReference>
<keyword evidence="1" id="KW-0802">TPR repeat</keyword>
<dbReference type="Pfam" id="PF14559">
    <property type="entry name" value="TPR_19"/>
    <property type="match status" value="1"/>
</dbReference>
<evidence type="ECO:0000313" key="3">
    <source>
        <dbReference type="EMBL" id="OJH39873.1"/>
    </source>
</evidence>
<evidence type="ECO:0008006" key="5">
    <source>
        <dbReference type="Google" id="ProtNLM"/>
    </source>
</evidence>
<evidence type="ECO:0000256" key="2">
    <source>
        <dbReference type="SAM" id="MobiDB-lite"/>
    </source>
</evidence>
<dbReference type="PROSITE" id="PS50005">
    <property type="entry name" value="TPR"/>
    <property type="match status" value="1"/>
</dbReference>
<comment type="caution">
    <text evidence="3">The sequence shown here is derived from an EMBL/GenBank/DDBJ whole genome shotgun (WGS) entry which is preliminary data.</text>
</comment>
<reference evidence="4" key="1">
    <citation type="submission" date="2016-11" db="EMBL/GenBank/DDBJ databases">
        <authorList>
            <person name="Shukria A."/>
            <person name="Stevens D.C."/>
        </authorList>
    </citation>
    <scope>NUCLEOTIDE SEQUENCE [LARGE SCALE GENOMIC DNA]</scope>
    <source>
        <strain evidence="4">Cbfe23</strain>
    </source>
</reference>
<name>A0A1L9BCD5_9BACT</name>
<dbReference type="InterPro" id="IPR011990">
    <property type="entry name" value="TPR-like_helical_dom_sf"/>
</dbReference>
<dbReference type="PANTHER" id="PTHR12558">
    <property type="entry name" value="CELL DIVISION CYCLE 16,23,27"/>
    <property type="match status" value="1"/>
</dbReference>
<feature type="compositionally biased region" description="Pro residues" evidence="2">
    <location>
        <begin position="67"/>
        <end position="80"/>
    </location>
</feature>
<dbReference type="SUPFAM" id="SSF48452">
    <property type="entry name" value="TPR-like"/>
    <property type="match status" value="2"/>
</dbReference>
<feature type="region of interest" description="Disordered" evidence="2">
    <location>
        <begin position="1"/>
        <end position="299"/>
    </location>
</feature>
<feature type="repeat" description="TPR" evidence="1">
    <location>
        <begin position="552"/>
        <end position="585"/>
    </location>
</feature>
<feature type="compositionally biased region" description="Low complexity" evidence="2">
    <location>
        <begin position="184"/>
        <end position="195"/>
    </location>
</feature>
<dbReference type="AlphaFoldDB" id="A0A1L9BCD5"/>
<dbReference type="SMART" id="SM00028">
    <property type="entry name" value="TPR"/>
    <property type="match status" value="8"/>
</dbReference>
<dbReference type="Gene3D" id="1.25.40.10">
    <property type="entry name" value="Tetratricopeptide repeat domain"/>
    <property type="match status" value="3"/>
</dbReference>
<evidence type="ECO:0000256" key="1">
    <source>
        <dbReference type="PROSITE-ProRule" id="PRU00339"/>
    </source>
</evidence>
<sequence length="983" mass="103854">MDDVSPSDGLPPSPFPPASKDSLFGDIGELTQSSPSNPTLDAGDEGRQHTPGYSLPSGDLLFDEPEPPPPAPAPPPPRAAPRPAAQARQEAAPATPAFPEPSDDALFDFNAPPGFDAPPPAPPPPARPAAQARPVPQPAPQPAPEPSDDALFDFNAPPGFDAPPPAAAPAPAAEGDPLLDFFGAPPDAAPAAAPAPVRPAPAPAPAPAPVAKGCRECGKPLVDPFDQALGACEDCRHRGQKSAPPTGQEAAPSVEVIDLPPMDSSGSDPGRAPGAGFPMPDAGRSIPAPPLPPEPRSAARAAAARTGVVAVSASSGRSKGPLVAVVVLLLLAGAGGAAYFLSPDVKTLVEKPLAAAGSGSGSAPKKPDASEPLPPAVAAVLPRWQLLFVDNDSKEGDSQRLLEEGQALLAKDQRFAYAQAAELFQRALLADPRSDAAIGGYVQALALGRGSLMDDTSFKEARSLIEAAEQRSPGNADLLVAHANLLLAQPEESGNLEQARKIAEEVLADTKEGTGTQKAEAHLVMGRTFMASSRELAIQHFESALAISSDLERVHYYRALLDESSGDYSEAIGRLRKRLEQDPEHWETISTLVRIYLEVGEPQLARQLYETRLKAAPNDFQTLLGSAVMRYQAEGALPAALKALRGMLDNRDKYDQRQVAELLLHLSITERLANNLEASAKASREALQLEKNNPAVHLQLFFVSLARKDASEAASHLAVLKGHLGEPALEKILEGRLRLLERKPAEAMTIFTEAAQLDPRHTDALLLAGVAAAQDGRREEAFRVLAQALLGDPYRVAPRPVLTPFYMRPGELIQGLDGSIAGIARGDDDLLPFLYEGLLRYHQGEGAAAEKMFKKVSDVDVSNAQAASFRALLALARKDRKSMDDAKGHAARAVAGGRQVALAHYVQGLVLINSKQVEPARKSLREAVALAPKLYAADVKLGELEAASSPGPVRERLVRLLGIDPSYLPAKRVLYLIDKDKRG</sequence>
<reference evidence="3 4" key="2">
    <citation type="submission" date="2016-12" db="EMBL/GenBank/DDBJ databases">
        <title>Draft Genome Sequence of Cystobacter ferrugineus Strain Cbfe23.</title>
        <authorList>
            <person name="Akbar S."/>
            <person name="Dowd S.E."/>
            <person name="Stevens D.C."/>
        </authorList>
    </citation>
    <scope>NUCLEOTIDE SEQUENCE [LARGE SCALE GENOMIC DNA]</scope>
    <source>
        <strain evidence="3 4">Cbfe23</strain>
    </source>
</reference>